<sequence length="556" mass="61876">MVSFRSFLSGSAILQGLALLGAVALAENTTNTTNTTNVTTSGRYYNSETITFPPAPTIPSFPPAAPIPIKRNASIAIIGAGPAGIHHALLLAQKGFSNIVMYEYSDEIGGKSKTIVDETGLPHEMGTCYAHALYDPIFQLLNTYDPNNVLVPIDPTVPTNTWIIQDNQILYDYATYLVQQAQALTGLTTLLGIKNATQVAFVKYITLHESIFGKYSYGLPPQPKDWTQLAGTALNFIQINDLQVIQPWFQTMFERQGYGSLSTTPAFYLLWWGHPDLVRRYLALASQNKPFVYLLSKGFQSLWKTIAAVNTAEFTVKLRSAVTRISRRDSKPQLTIRQWAENSNCLTDGKTVTVSHDHIVMAIDLSISSVDLSTDKGFPAVIDDLDAREKWLYQGYKSSAFVTTKFTSPSISHESAVEWWPQRGQGDAQGRLQLARNTRITLTNSTLLNATSGNQTRVAYQHYEPDLAVTARKTYQATLSRDLSTAFPSSRNLTSFFSSYAPRTTKDKLVLNQPWAIWNYQGQHHTTWIGSSVSFESVLDVVTYNQKLVDRIQIVN</sequence>
<gene>
    <name evidence="2" type="ORF">Ae201684_014097</name>
</gene>
<evidence type="ECO:0000313" key="2">
    <source>
        <dbReference type="EMBL" id="KAF0727991.1"/>
    </source>
</evidence>
<evidence type="ECO:0000256" key="1">
    <source>
        <dbReference type="SAM" id="SignalP"/>
    </source>
</evidence>
<dbReference type="VEuPathDB" id="FungiDB:AeMF1_009688"/>
<dbReference type="InterPro" id="IPR036188">
    <property type="entry name" value="FAD/NAD-bd_sf"/>
</dbReference>
<dbReference type="Gene3D" id="3.30.70.1990">
    <property type="match status" value="1"/>
</dbReference>
<keyword evidence="3" id="KW-1185">Reference proteome</keyword>
<dbReference type="Proteomes" id="UP000481153">
    <property type="component" value="Unassembled WGS sequence"/>
</dbReference>
<keyword evidence="1" id="KW-0732">Signal</keyword>
<dbReference type="PANTHER" id="PTHR10742:SF410">
    <property type="entry name" value="LYSINE-SPECIFIC HISTONE DEMETHYLASE 2"/>
    <property type="match status" value="1"/>
</dbReference>
<name>A0A6G0WL38_9STRA</name>
<evidence type="ECO:0000313" key="3">
    <source>
        <dbReference type="Proteomes" id="UP000481153"/>
    </source>
</evidence>
<dbReference type="AlphaFoldDB" id="A0A6G0WL38"/>
<dbReference type="Gene3D" id="3.50.50.60">
    <property type="entry name" value="FAD/NAD(P)-binding domain"/>
    <property type="match status" value="1"/>
</dbReference>
<accession>A0A6G0WL38</accession>
<dbReference type="PANTHER" id="PTHR10742">
    <property type="entry name" value="FLAVIN MONOAMINE OXIDASE"/>
    <property type="match status" value="1"/>
</dbReference>
<dbReference type="InterPro" id="IPR050281">
    <property type="entry name" value="Flavin_monoamine_oxidase"/>
</dbReference>
<feature type="signal peptide" evidence="1">
    <location>
        <begin position="1"/>
        <end position="26"/>
    </location>
</feature>
<dbReference type="SUPFAM" id="SSF51905">
    <property type="entry name" value="FAD/NAD(P)-binding domain"/>
    <property type="match status" value="1"/>
</dbReference>
<dbReference type="PRINTS" id="PR00419">
    <property type="entry name" value="ADXRDTASE"/>
</dbReference>
<comment type="caution">
    <text evidence="2">The sequence shown here is derived from an EMBL/GenBank/DDBJ whole genome shotgun (WGS) entry which is preliminary data.</text>
</comment>
<dbReference type="EMBL" id="VJMJ01000184">
    <property type="protein sequence ID" value="KAF0727991.1"/>
    <property type="molecule type" value="Genomic_DNA"/>
</dbReference>
<proteinExistence type="predicted"/>
<dbReference type="GO" id="GO:0016491">
    <property type="term" value="F:oxidoreductase activity"/>
    <property type="evidence" value="ECO:0007669"/>
    <property type="project" value="TreeGrafter"/>
</dbReference>
<protein>
    <recommendedName>
        <fullName evidence="4">Amine oxidase domain-containing protein</fullName>
    </recommendedName>
</protein>
<organism evidence="2 3">
    <name type="scientific">Aphanomyces euteiches</name>
    <dbReference type="NCBI Taxonomy" id="100861"/>
    <lineage>
        <taxon>Eukaryota</taxon>
        <taxon>Sar</taxon>
        <taxon>Stramenopiles</taxon>
        <taxon>Oomycota</taxon>
        <taxon>Saprolegniomycetes</taxon>
        <taxon>Saprolegniales</taxon>
        <taxon>Verrucalvaceae</taxon>
        <taxon>Aphanomyces</taxon>
    </lineage>
</organism>
<reference evidence="2 3" key="1">
    <citation type="submission" date="2019-07" db="EMBL/GenBank/DDBJ databases">
        <title>Genomics analysis of Aphanomyces spp. identifies a new class of oomycete effector associated with host adaptation.</title>
        <authorList>
            <person name="Gaulin E."/>
        </authorList>
    </citation>
    <scope>NUCLEOTIDE SEQUENCE [LARGE SCALE GENOMIC DNA]</scope>
    <source>
        <strain evidence="2 3">ATCC 201684</strain>
    </source>
</reference>
<dbReference type="Pfam" id="PF13450">
    <property type="entry name" value="NAD_binding_8"/>
    <property type="match status" value="1"/>
</dbReference>
<feature type="chain" id="PRO_5026256842" description="Amine oxidase domain-containing protein" evidence="1">
    <location>
        <begin position="27"/>
        <end position="556"/>
    </location>
</feature>
<evidence type="ECO:0008006" key="4">
    <source>
        <dbReference type="Google" id="ProtNLM"/>
    </source>
</evidence>
<dbReference type="Gene3D" id="1.10.405.20">
    <property type="match status" value="1"/>
</dbReference>